<protein>
    <submittedName>
        <fullName evidence="2">Uncharacterized protein</fullName>
    </submittedName>
</protein>
<feature type="compositionally biased region" description="Low complexity" evidence="1">
    <location>
        <begin position="284"/>
        <end position="303"/>
    </location>
</feature>
<reference evidence="2" key="1">
    <citation type="submission" date="2021-01" db="EMBL/GenBank/DDBJ databases">
        <authorList>
            <person name="Li R."/>
            <person name="Bekaert M."/>
        </authorList>
    </citation>
    <scope>NUCLEOTIDE SEQUENCE</scope>
    <source>
        <strain evidence="2">Farmed</strain>
    </source>
</reference>
<accession>A0A812DQW1</accession>
<feature type="compositionally biased region" description="Basic and acidic residues" evidence="1">
    <location>
        <begin position="251"/>
        <end position="260"/>
    </location>
</feature>
<feature type="compositionally biased region" description="Gly residues" evidence="1">
    <location>
        <begin position="33"/>
        <end position="45"/>
    </location>
</feature>
<organism evidence="2 3">
    <name type="scientific">Acanthosepion pharaonis</name>
    <name type="common">Pharaoh cuttlefish</name>
    <name type="synonym">Sepia pharaonis</name>
    <dbReference type="NCBI Taxonomy" id="158019"/>
    <lineage>
        <taxon>Eukaryota</taxon>
        <taxon>Metazoa</taxon>
        <taxon>Spiralia</taxon>
        <taxon>Lophotrochozoa</taxon>
        <taxon>Mollusca</taxon>
        <taxon>Cephalopoda</taxon>
        <taxon>Coleoidea</taxon>
        <taxon>Decapodiformes</taxon>
        <taxon>Sepiida</taxon>
        <taxon>Sepiina</taxon>
        <taxon>Sepiidae</taxon>
        <taxon>Acanthosepion</taxon>
    </lineage>
</organism>
<evidence type="ECO:0000256" key="1">
    <source>
        <dbReference type="SAM" id="MobiDB-lite"/>
    </source>
</evidence>
<feature type="compositionally biased region" description="Low complexity" evidence="1">
    <location>
        <begin position="179"/>
        <end position="199"/>
    </location>
</feature>
<comment type="caution">
    <text evidence="2">The sequence shown here is derived from an EMBL/GenBank/DDBJ whole genome shotgun (WGS) entry which is preliminary data.</text>
</comment>
<dbReference type="EMBL" id="CAHIKZ030004017">
    <property type="protein sequence ID" value="CAE1306332.1"/>
    <property type="molecule type" value="Genomic_DNA"/>
</dbReference>
<feature type="compositionally biased region" description="Pro residues" evidence="1">
    <location>
        <begin position="304"/>
        <end position="314"/>
    </location>
</feature>
<feature type="region of interest" description="Disordered" evidence="1">
    <location>
        <begin position="1"/>
        <end position="52"/>
    </location>
</feature>
<dbReference type="AlphaFoldDB" id="A0A812DQW1"/>
<feature type="region of interest" description="Disordered" evidence="1">
    <location>
        <begin position="147"/>
        <end position="320"/>
    </location>
</feature>
<proteinExistence type="predicted"/>
<keyword evidence="3" id="KW-1185">Reference proteome</keyword>
<feature type="region of interest" description="Disordered" evidence="1">
    <location>
        <begin position="76"/>
        <end position="113"/>
    </location>
</feature>
<name>A0A812DQW1_ACAPH</name>
<feature type="compositionally biased region" description="Gly residues" evidence="1">
    <location>
        <begin position="1"/>
        <end position="13"/>
    </location>
</feature>
<dbReference type="Proteomes" id="UP000597762">
    <property type="component" value="Unassembled WGS sequence"/>
</dbReference>
<gene>
    <name evidence="2" type="ORF">SPHA_58601</name>
</gene>
<evidence type="ECO:0000313" key="3">
    <source>
        <dbReference type="Proteomes" id="UP000597762"/>
    </source>
</evidence>
<evidence type="ECO:0000313" key="2">
    <source>
        <dbReference type="EMBL" id="CAE1306332.1"/>
    </source>
</evidence>
<sequence>MTSNSGGGLGGPLLWGERGPESPQTPPPLFPGRTGGPRGGKGGVRGAPPAKGNFLRRWGAAARGAGVGGPAIFLCPGKQEPPTRARIKPPPFWGNPGFYTPKRRSPRGGRTPLGVWKGKTPIAGIIMTFPRGPGKPVFFKRAFQGAGGKQRFLGAGSRATPGGGPRSGDPPPFRGRGGRPPLFLGGPPTPFGGSPPYTGWLRGPPGLPPPGGGPNHKKFSPARGVSPPFPKTQKRSAPHERRGQKNPNGREGARSREPRGPPKKGGPPPPGNGKRLCQPGVGTGFPVSPKGGPGVSPEFLGFKPFPPAEPPGFPPLFKAGGPVGHRLGRSRLLNLPA</sequence>